<feature type="domain" description="TGS" evidence="3">
    <location>
        <begin position="265"/>
        <end position="348"/>
    </location>
</feature>
<keyword evidence="1" id="KW-0547">Nucleotide-binding</keyword>
<dbReference type="GO" id="GO:0005524">
    <property type="term" value="F:ATP binding"/>
    <property type="evidence" value="ECO:0007669"/>
    <property type="project" value="UniProtKB-KW"/>
</dbReference>
<dbReference type="Gene3D" id="3.40.50.300">
    <property type="entry name" value="P-loop containing nucleotide triphosphate hydrolases"/>
    <property type="match status" value="1"/>
</dbReference>
<dbReference type="Pfam" id="PF06071">
    <property type="entry name" value="YchF-GTPase_C"/>
    <property type="match status" value="1"/>
</dbReference>
<comment type="caution">
    <text evidence="4">The sequence shown here is derived from an EMBL/GenBank/DDBJ whole genome shotgun (WGS) entry which is preliminary data.</text>
</comment>
<dbReference type="SUPFAM" id="SSF52540">
    <property type="entry name" value="P-loop containing nucleoside triphosphate hydrolases"/>
    <property type="match status" value="1"/>
</dbReference>
<dbReference type="EMBL" id="JAAYEE010000016">
    <property type="protein sequence ID" value="NLW34014.1"/>
    <property type="molecule type" value="Genomic_DNA"/>
</dbReference>
<sequence length="350" mass="38339">MYISIIGKAGSGKTTLFQALSGGVVPGGGSGGIVSIDVPDERLDYLTGVFNPRKTVYARIELSDTAAIDEGDLKNETMNQKSLQQMRLSDAFLLVLARFDNGLPADPLGDFRTIFTEFILSDMAQVESRLERIEKQYGKRDNPSIQQEKALLEQCLAHLNAEKPLSVLAVSETDDKHLRGFQFLSRKPMMIVVNCSEAESASGETVIADLQSRLPENIPVLAVCAKLEAELALMSEEEQAVFMEEYGIKETIRGRIIRLAVDTLGLISFLTVGEDECRAWPIKKGTSAQDAAGTIHTDLAHKFIRAETVAYEAFVHHGGFPGCKKAGVWRLEGKTYVVQDGDILCIRAGN</sequence>
<dbReference type="PANTHER" id="PTHR23305:SF18">
    <property type="entry name" value="OBG-TYPE G DOMAIN-CONTAINING PROTEIN"/>
    <property type="match status" value="1"/>
</dbReference>
<dbReference type="GO" id="GO:0005737">
    <property type="term" value="C:cytoplasm"/>
    <property type="evidence" value="ECO:0007669"/>
    <property type="project" value="TreeGrafter"/>
</dbReference>
<dbReference type="AlphaFoldDB" id="A0A971M2F2"/>
<evidence type="ECO:0000256" key="1">
    <source>
        <dbReference type="ARBA" id="ARBA00022741"/>
    </source>
</evidence>
<evidence type="ECO:0000313" key="4">
    <source>
        <dbReference type="EMBL" id="NLW34014.1"/>
    </source>
</evidence>
<reference evidence="4" key="1">
    <citation type="journal article" date="2020" name="Biotechnol. Biofuels">
        <title>New insights from the biogas microbiome by comprehensive genome-resolved metagenomics of nearly 1600 species originating from multiple anaerobic digesters.</title>
        <authorList>
            <person name="Campanaro S."/>
            <person name="Treu L."/>
            <person name="Rodriguez-R L.M."/>
            <person name="Kovalovszki A."/>
            <person name="Ziels R.M."/>
            <person name="Maus I."/>
            <person name="Zhu X."/>
            <person name="Kougias P.G."/>
            <person name="Basile A."/>
            <person name="Luo G."/>
            <person name="Schluter A."/>
            <person name="Konstantinidis K.T."/>
            <person name="Angelidaki I."/>
        </authorList>
    </citation>
    <scope>NUCLEOTIDE SEQUENCE</scope>
    <source>
        <strain evidence="4">AS06rmzACSIP_7</strain>
    </source>
</reference>
<dbReference type="FunFam" id="3.10.20.30:FF:000001">
    <property type="entry name" value="Ribosome-binding ATPase YchF"/>
    <property type="match status" value="1"/>
</dbReference>
<dbReference type="PANTHER" id="PTHR23305">
    <property type="entry name" value="OBG GTPASE FAMILY"/>
    <property type="match status" value="1"/>
</dbReference>
<reference evidence="4" key="2">
    <citation type="submission" date="2020-01" db="EMBL/GenBank/DDBJ databases">
        <authorList>
            <person name="Campanaro S."/>
        </authorList>
    </citation>
    <scope>NUCLEOTIDE SEQUENCE</scope>
    <source>
        <strain evidence="4">AS06rmzACSIP_7</strain>
    </source>
</reference>
<organism evidence="4 5">
    <name type="scientific">Syntrophorhabdus aromaticivorans</name>
    <dbReference type="NCBI Taxonomy" id="328301"/>
    <lineage>
        <taxon>Bacteria</taxon>
        <taxon>Pseudomonadati</taxon>
        <taxon>Thermodesulfobacteriota</taxon>
        <taxon>Syntrophorhabdia</taxon>
        <taxon>Syntrophorhabdales</taxon>
        <taxon>Syntrophorhabdaceae</taxon>
        <taxon>Syntrophorhabdus</taxon>
    </lineage>
</organism>
<evidence type="ECO:0000313" key="5">
    <source>
        <dbReference type="Proteomes" id="UP000777265"/>
    </source>
</evidence>
<dbReference type="GO" id="GO:0016887">
    <property type="term" value="F:ATP hydrolysis activity"/>
    <property type="evidence" value="ECO:0007669"/>
    <property type="project" value="TreeGrafter"/>
</dbReference>
<accession>A0A971M2F2</accession>
<dbReference type="Gene3D" id="1.10.150.300">
    <property type="entry name" value="TGS-like domain"/>
    <property type="match status" value="1"/>
</dbReference>
<gene>
    <name evidence="4" type="primary">ychF</name>
    <name evidence="4" type="ORF">GXY80_00830</name>
</gene>
<dbReference type="InterPro" id="IPR012676">
    <property type="entry name" value="TGS-like"/>
</dbReference>
<protein>
    <submittedName>
        <fullName evidence="4">Redox-regulated ATPase YchF</fullName>
    </submittedName>
</protein>
<dbReference type="InterPro" id="IPR013029">
    <property type="entry name" value="YchF_C"/>
</dbReference>
<dbReference type="PROSITE" id="PS51880">
    <property type="entry name" value="TGS"/>
    <property type="match status" value="1"/>
</dbReference>
<dbReference type="InterPro" id="IPR027417">
    <property type="entry name" value="P-loop_NTPase"/>
</dbReference>
<evidence type="ECO:0000259" key="3">
    <source>
        <dbReference type="PROSITE" id="PS51880"/>
    </source>
</evidence>
<dbReference type="Proteomes" id="UP000777265">
    <property type="component" value="Unassembled WGS sequence"/>
</dbReference>
<dbReference type="Gene3D" id="3.10.20.30">
    <property type="match status" value="1"/>
</dbReference>
<keyword evidence="2" id="KW-0067">ATP-binding</keyword>
<evidence type="ECO:0000256" key="2">
    <source>
        <dbReference type="ARBA" id="ARBA00022840"/>
    </source>
</evidence>
<name>A0A971M2F2_9BACT</name>
<dbReference type="SUPFAM" id="SSF81271">
    <property type="entry name" value="TGS-like"/>
    <property type="match status" value="1"/>
</dbReference>
<dbReference type="InterPro" id="IPR012675">
    <property type="entry name" value="Beta-grasp_dom_sf"/>
</dbReference>
<proteinExistence type="predicted"/>
<dbReference type="InterPro" id="IPR004095">
    <property type="entry name" value="TGS"/>
</dbReference>
<dbReference type="InterPro" id="IPR023192">
    <property type="entry name" value="TGS-like_dom_sf"/>
</dbReference>